<dbReference type="PROSITE" id="PS50949">
    <property type="entry name" value="HTH_GNTR"/>
    <property type="match status" value="1"/>
</dbReference>
<dbReference type="InterPro" id="IPR000524">
    <property type="entry name" value="Tscrpt_reg_HTH_GntR"/>
</dbReference>
<dbReference type="InterPro" id="IPR050679">
    <property type="entry name" value="Bact_HTH_transcr_reg"/>
</dbReference>
<proteinExistence type="predicted"/>
<dbReference type="GO" id="GO:0003677">
    <property type="term" value="F:DNA binding"/>
    <property type="evidence" value="ECO:0007669"/>
    <property type="project" value="UniProtKB-KW"/>
</dbReference>
<accession>A0A0K2ZE23</accession>
<evidence type="ECO:0000259" key="4">
    <source>
        <dbReference type="PROSITE" id="PS50949"/>
    </source>
</evidence>
<dbReference type="Gene3D" id="1.10.10.10">
    <property type="entry name" value="Winged helix-like DNA-binding domain superfamily/Winged helix DNA-binding domain"/>
    <property type="match status" value="1"/>
</dbReference>
<dbReference type="RefSeq" id="WP_053839631.1">
    <property type="nucleotide sequence ID" value="NZ_CP076250.1"/>
</dbReference>
<dbReference type="InterPro" id="IPR028978">
    <property type="entry name" value="Chorismate_lyase_/UTRA_dom_sf"/>
</dbReference>
<dbReference type="SUPFAM" id="SSF46785">
    <property type="entry name" value="Winged helix' DNA-binding domain"/>
    <property type="match status" value="1"/>
</dbReference>
<dbReference type="EMBL" id="CXOK01000002">
    <property type="protein sequence ID" value="CTP83062.1"/>
    <property type="molecule type" value="Genomic_DNA"/>
</dbReference>
<evidence type="ECO:0000313" key="5">
    <source>
        <dbReference type="EMBL" id="CTP83062.1"/>
    </source>
</evidence>
<dbReference type="AlphaFoldDB" id="A0A0K2ZE23"/>
<organism evidence="5 6">
    <name type="scientific">Xanthomonas graminis pv. poae</name>
    <dbReference type="NCBI Taxonomy" id="227946"/>
    <lineage>
        <taxon>Bacteria</taxon>
        <taxon>Pseudomonadati</taxon>
        <taxon>Pseudomonadota</taxon>
        <taxon>Gammaproteobacteria</taxon>
        <taxon>Lysobacterales</taxon>
        <taxon>Lysobacteraceae</taxon>
        <taxon>Xanthomonas</taxon>
        <taxon>Xanthomonas translucens group</taxon>
        <taxon>Xanthomonas graminis</taxon>
    </lineage>
</organism>
<feature type="domain" description="HTH gntR-type" evidence="4">
    <location>
        <begin position="9"/>
        <end position="77"/>
    </location>
</feature>
<dbReference type="SUPFAM" id="SSF64288">
    <property type="entry name" value="Chorismate lyase-like"/>
    <property type="match status" value="1"/>
</dbReference>
<gene>
    <name evidence="5" type="ORF">XTPLMG728_0098</name>
</gene>
<sequence>MPTPLNPATGFGQRIVDALLARIVGGEWAADQRLPVERELAALFGCTRITLREALQQLESEGYLYRENRRGWFVSAPRVRHDPTSIAGFMQYVAAQGGTPRTELLSARRQPAGATLARQLELDEAGAEVFVLQRRRWIGRRAVLLETNAILAAWAPTLLDHDLAGSLSTVLGQRLGLHLARSRLSMYPATLVAEQAALLQSTAGTPCFRLQRVSYAADGRAVELDSESWRHDVLEVTVEVEVQAPPQ</sequence>
<evidence type="ECO:0000256" key="3">
    <source>
        <dbReference type="ARBA" id="ARBA00023163"/>
    </source>
</evidence>
<dbReference type="SMART" id="SM00866">
    <property type="entry name" value="UTRA"/>
    <property type="match status" value="1"/>
</dbReference>
<name>A0A0K2ZE23_9XANT</name>
<dbReference type="PANTHER" id="PTHR44846">
    <property type="entry name" value="MANNOSYL-D-GLYCERATE TRANSPORT/METABOLISM SYSTEM REPRESSOR MNGR-RELATED"/>
    <property type="match status" value="1"/>
</dbReference>
<keyword evidence="2" id="KW-0238">DNA-binding</keyword>
<dbReference type="Proteomes" id="UP000041247">
    <property type="component" value="Unassembled WGS sequence"/>
</dbReference>
<dbReference type="GO" id="GO:0045892">
    <property type="term" value="P:negative regulation of DNA-templated transcription"/>
    <property type="evidence" value="ECO:0007669"/>
    <property type="project" value="TreeGrafter"/>
</dbReference>
<dbReference type="InterPro" id="IPR011663">
    <property type="entry name" value="UTRA"/>
</dbReference>
<dbReference type="InterPro" id="IPR036388">
    <property type="entry name" value="WH-like_DNA-bd_sf"/>
</dbReference>
<dbReference type="PANTHER" id="PTHR44846:SF10">
    <property type="entry name" value="TRANSCRIPTIONAL REGULATOR-RELATED"/>
    <property type="match status" value="1"/>
</dbReference>
<protein>
    <submittedName>
        <fullName evidence="5">Transcriptional regulator</fullName>
    </submittedName>
</protein>
<evidence type="ECO:0000313" key="6">
    <source>
        <dbReference type="Proteomes" id="UP000041247"/>
    </source>
</evidence>
<keyword evidence="1" id="KW-0805">Transcription regulation</keyword>
<keyword evidence="3" id="KW-0804">Transcription</keyword>
<dbReference type="Pfam" id="PF00392">
    <property type="entry name" value="GntR"/>
    <property type="match status" value="1"/>
</dbReference>
<dbReference type="SMART" id="SM00345">
    <property type="entry name" value="HTH_GNTR"/>
    <property type="match status" value="1"/>
</dbReference>
<evidence type="ECO:0000256" key="1">
    <source>
        <dbReference type="ARBA" id="ARBA00023015"/>
    </source>
</evidence>
<reference evidence="5 6" key="1">
    <citation type="submission" date="2015-07" db="EMBL/GenBank/DDBJ databases">
        <authorList>
            <person name="Noorani M."/>
        </authorList>
    </citation>
    <scope>NUCLEOTIDE SEQUENCE [LARGE SCALE GENOMIC DNA]</scope>
    <source>
        <strain evidence="5">LMG728</strain>
    </source>
</reference>
<evidence type="ECO:0000256" key="2">
    <source>
        <dbReference type="ARBA" id="ARBA00023125"/>
    </source>
</evidence>
<dbReference type="CDD" id="cd07377">
    <property type="entry name" value="WHTH_GntR"/>
    <property type="match status" value="1"/>
</dbReference>
<dbReference type="InterPro" id="IPR036390">
    <property type="entry name" value="WH_DNA-bd_sf"/>
</dbReference>
<dbReference type="GO" id="GO:0003700">
    <property type="term" value="F:DNA-binding transcription factor activity"/>
    <property type="evidence" value="ECO:0007669"/>
    <property type="project" value="InterPro"/>
</dbReference>
<dbReference type="Gene3D" id="3.40.1410.10">
    <property type="entry name" value="Chorismate lyase-like"/>
    <property type="match status" value="1"/>
</dbReference>
<dbReference type="PRINTS" id="PR00035">
    <property type="entry name" value="HTHGNTR"/>
</dbReference>
<dbReference type="Pfam" id="PF07702">
    <property type="entry name" value="UTRA"/>
    <property type="match status" value="1"/>
</dbReference>